<dbReference type="GO" id="GO:0042753">
    <property type="term" value="P:positive regulation of circadian rhythm"/>
    <property type="evidence" value="ECO:0007669"/>
    <property type="project" value="InterPro"/>
</dbReference>
<dbReference type="PANTHER" id="PTHR33469">
    <property type="entry name" value="PROTEIN ELF4-LIKE 4"/>
    <property type="match status" value="1"/>
</dbReference>
<dbReference type="GO" id="GO:0005634">
    <property type="term" value="C:nucleus"/>
    <property type="evidence" value="ECO:0007669"/>
    <property type="project" value="UniProtKB-SubCell"/>
</dbReference>
<proteinExistence type="inferred from homology"/>
<feature type="domain" description="Protein EARLY FLOWERING 4" evidence="5">
    <location>
        <begin position="9"/>
        <end position="89"/>
    </location>
</feature>
<dbReference type="InterPro" id="IPR040462">
    <property type="entry name" value="EARLY_FLOWERING_4"/>
</dbReference>
<reference evidence="6" key="1">
    <citation type="submission" date="1998-12" db="EMBL/GenBank/DDBJ databases">
        <title>Retrotransposable elements of Sorghum bicolor.</title>
        <authorList>
            <person name="Llaca V."/>
            <person name="Lou A."/>
            <person name="Young S."/>
            <person name="Messing J."/>
        </authorList>
    </citation>
    <scope>NUCLEOTIDE SEQUENCE</scope>
</reference>
<protein>
    <recommendedName>
        <fullName evidence="5">Protein EARLY FLOWERING 4 domain-containing protein</fullName>
    </recommendedName>
</protein>
<organism evidence="6">
    <name type="scientific">Sorghum bicolor</name>
    <name type="common">Sorghum</name>
    <name type="synonym">Sorghum vulgare</name>
    <dbReference type="NCBI Taxonomy" id="4558"/>
    <lineage>
        <taxon>Eukaryota</taxon>
        <taxon>Viridiplantae</taxon>
        <taxon>Streptophyta</taxon>
        <taxon>Embryophyta</taxon>
        <taxon>Tracheophyta</taxon>
        <taxon>Spermatophyta</taxon>
        <taxon>Magnoliopsida</taxon>
        <taxon>Liliopsida</taxon>
        <taxon>Poales</taxon>
        <taxon>Poaceae</taxon>
        <taxon>PACMAD clade</taxon>
        <taxon>Panicoideae</taxon>
        <taxon>Andropogonodae</taxon>
        <taxon>Andropogoneae</taxon>
        <taxon>Sorghinae</taxon>
        <taxon>Sorghum</taxon>
    </lineage>
</organism>
<keyword evidence="4" id="KW-0539">Nucleus</keyword>
<evidence type="ECO:0000259" key="5">
    <source>
        <dbReference type="Pfam" id="PF07011"/>
    </source>
</evidence>
<evidence type="ECO:0000256" key="4">
    <source>
        <dbReference type="ARBA" id="ARBA00023242"/>
    </source>
</evidence>
<dbReference type="GO" id="GO:0048511">
    <property type="term" value="P:rhythmic process"/>
    <property type="evidence" value="ECO:0007669"/>
    <property type="project" value="UniProtKB-KW"/>
</dbReference>
<evidence type="ECO:0000256" key="3">
    <source>
        <dbReference type="ARBA" id="ARBA00023108"/>
    </source>
</evidence>
<dbReference type="InterPro" id="IPR009741">
    <property type="entry name" value="EARLY_FLOWERING_4_dom"/>
</dbReference>
<accession>Q9XEP7</accession>
<dbReference type="EMBL" id="AF114171">
    <property type="protein sequence ID" value="AAD27564.1"/>
    <property type="molecule type" value="Genomic_DNA"/>
</dbReference>
<dbReference type="ExpressionAtlas" id="Q9XEP7">
    <property type="expression patterns" value="baseline and differential"/>
</dbReference>
<evidence type="ECO:0000256" key="1">
    <source>
        <dbReference type="ARBA" id="ARBA00004123"/>
    </source>
</evidence>
<name>Q9XEP7_SORBI</name>
<keyword evidence="3" id="KW-0090">Biological rhythms</keyword>
<comment type="similarity">
    <text evidence="2">Belongs to the EARLY FLOWERING 4 family.</text>
</comment>
<dbReference type="Pfam" id="PF07011">
    <property type="entry name" value="Elf4"/>
    <property type="match status" value="1"/>
</dbReference>
<evidence type="ECO:0000313" key="6">
    <source>
        <dbReference type="EMBL" id="AAD27564.1"/>
    </source>
</evidence>
<dbReference type="PANTHER" id="PTHR33469:SF16">
    <property type="entry name" value="PROTEIN ELF4-LIKE 4"/>
    <property type="match status" value="1"/>
</dbReference>
<comment type="subcellular location">
    <subcellularLocation>
        <location evidence="1">Nucleus</location>
    </subcellularLocation>
</comment>
<evidence type="ECO:0000256" key="2">
    <source>
        <dbReference type="ARBA" id="ARBA00009514"/>
    </source>
</evidence>
<sequence>MANGGGQAVDGKLIQTFHKSFVQVQSLLDQNRMLISEINQNHESRAPDNLTRNVGLIRELNNNIRRVVGLYADLSASFARTMDASSDGDSSGTAIRSSAAAAAAAGHKRIRWDGWKNFGWVTKQGYSSKHLEWKLFAAQFQVYYCTRRTLVETLQMGQLRSHSYKMSLHIKNDDYRLESLHYPHRKVTTTSMATILLTHWCTFCFQIRDSLLGSTDIVDHASFYKSCSHIIKYSWLHNEHRNSGNEHHARAISSRDVHPPGAILFSCLVTYSSIFMQSCLQNMITINLCSEPSELDQRLKQRLKSCRKALLIDKDEPETTVNRKYGTLSNRSKSPTLCGPSQLPPRPQAHYRTNSVQLQIDHHELQQYLFNGRAWRSSKRIEVLLHATKIPVYICCHSQGRHSHIKDLNDRYAQPTGSLALHPIVCNQEVVLPQKYCC</sequence>
<dbReference type="AlphaFoldDB" id="Q9XEP7"/>